<dbReference type="InterPro" id="IPR044824">
    <property type="entry name" value="MAIN-like"/>
</dbReference>
<dbReference type="AlphaFoldDB" id="A0AAV0MTQ7"/>
<accession>A0AAV0MTQ7</accession>
<dbReference type="InterPro" id="IPR019557">
    <property type="entry name" value="AminoTfrase-like_pln_mobile"/>
</dbReference>
<evidence type="ECO:0000313" key="3">
    <source>
        <dbReference type="Proteomes" id="UP001154282"/>
    </source>
</evidence>
<dbReference type="Proteomes" id="UP001154282">
    <property type="component" value="Unassembled WGS sequence"/>
</dbReference>
<evidence type="ECO:0000259" key="1">
    <source>
        <dbReference type="Pfam" id="PF10536"/>
    </source>
</evidence>
<feature type="domain" description="Aminotransferase-like plant mobile" evidence="1">
    <location>
        <begin position="1"/>
        <end position="128"/>
    </location>
</feature>
<evidence type="ECO:0000313" key="2">
    <source>
        <dbReference type="EMBL" id="CAI0448963.1"/>
    </source>
</evidence>
<gene>
    <name evidence="2" type="ORF">LITE_LOCUS29995</name>
</gene>
<sequence>MYRQLGRSSRAGSKGFSGCLALLQAWIYEYFRSLRINRDAPQIVTQGDPLARRWGPSEVPRRLDHYRRLLDDFTADHVDWLPFGAHPGRAVPRSLYRGVIRIYDVAEAYDPSRTLRQFGYRQVIPDPPILPSHVSRPAVGTYKVVFGADLDHLWRSRCQLINLDAYSTPFDDT</sequence>
<dbReference type="GO" id="GO:0010073">
    <property type="term" value="P:meristem maintenance"/>
    <property type="evidence" value="ECO:0007669"/>
    <property type="project" value="InterPro"/>
</dbReference>
<dbReference type="PANTHER" id="PTHR46033">
    <property type="entry name" value="PROTEIN MAIN-LIKE 2"/>
    <property type="match status" value="1"/>
</dbReference>
<reference evidence="2" key="1">
    <citation type="submission" date="2022-08" db="EMBL/GenBank/DDBJ databases">
        <authorList>
            <person name="Gutierrez-Valencia J."/>
        </authorList>
    </citation>
    <scope>NUCLEOTIDE SEQUENCE</scope>
</reference>
<dbReference type="Pfam" id="PF10536">
    <property type="entry name" value="PMD"/>
    <property type="match status" value="1"/>
</dbReference>
<comment type="caution">
    <text evidence="2">The sequence shown here is derived from an EMBL/GenBank/DDBJ whole genome shotgun (WGS) entry which is preliminary data.</text>
</comment>
<proteinExistence type="predicted"/>
<keyword evidence="3" id="KW-1185">Reference proteome</keyword>
<dbReference type="EMBL" id="CAMGYJ010000007">
    <property type="protein sequence ID" value="CAI0448963.1"/>
    <property type="molecule type" value="Genomic_DNA"/>
</dbReference>
<dbReference type="PANTHER" id="PTHR46033:SF8">
    <property type="entry name" value="PROTEIN MAINTENANCE OF MERISTEMS-LIKE"/>
    <property type="match status" value="1"/>
</dbReference>
<protein>
    <recommendedName>
        <fullName evidence="1">Aminotransferase-like plant mobile domain-containing protein</fullName>
    </recommendedName>
</protein>
<name>A0AAV0MTQ7_9ROSI</name>
<organism evidence="2 3">
    <name type="scientific">Linum tenue</name>
    <dbReference type="NCBI Taxonomy" id="586396"/>
    <lineage>
        <taxon>Eukaryota</taxon>
        <taxon>Viridiplantae</taxon>
        <taxon>Streptophyta</taxon>
        <taxon>Embryophyta</taxon>
        <taxon>Tracheophyta</taxon>
        <taxon>Spermatophyta</taxon>
        <taxon>Magnoliopsida</taxon>
        <taxon>eudicotyledons</taxon>
        <taxon>Gunneridae</taxon>
        <taxon>Pentapetalae</taxon>
        <taxon>rosids</taxon>
        <taxon>fabids</taxon>
        <taxon>Malpighiales</taxon>
        <taxon>Linaceae</taxon>
        <taxon>Linum</taxon>
    </lineage>
</organism>